<evidence type="ECO:0008006" key="3">
    <source>
        <dbReference type="Google" id="ProtNLM"/>
    </source>
</evidence>
<comment type="caution">
    <text evidence="1">The sequence shown here is derived from an EMBL/GenBank/DDBJ whole genome shotgun (WGS) entry which is preliminary data.</text>
</comment>
<evidence type="ECO:0000313" key="1">
    <source>
        <dbReference type="EMBL" id="EEF63057.1"/>
    </source>
</evidence>
<organism evidence="1 2">
    <name type="scientific">Pedosphaera parvula (strain Ellin514)</name>
    <dbReference type="NCBI Taxonomy" id="320771"/>
    <lineage>
        <taxon>Bacteria</taxon>
        <taxon>Pseudomonadati</taxon>
        <taxon>Verrucomicrobiota</taxon>
        <taxon>Pedosphaerae</taxon>
        <taxon>Pedosphaerales</taxon>
        <taxon>Pedosphaeraceae</taxon>
        <taxon>Pedosphaera</taxon>
    </lineage>
</organism>
<protein>
    <recommendedName>
        <fullName evidence="3">Glycosyl hydrolase 36 catalytic domain-containing protein</fullName>
    </recommendedName>
</protein>
<keyword evidence="2" id="KW-1185">Reference proteome</keyword>
<gene>
    <name evidence="1" type="ORF">Cflav_PD5692</name>
</gene>
<accession>B9XAM2</accession>
<reference evidence="1 2" key="1">
    <citation type="journal article" date="2011" name="J. Bacteriol.">
        <title>Genome sequence of 'Pedosphaera parvula' Ellin514, an aerobic Verrucomicrobial isolate from pasture soil.</title>
        <authorList>
            <person name="Kant R."/>
            <person name="van Passel M.W."/>
            <person name="Sangwan P."/>
            <person name="Palva A."/>
            <person name="Lucas S."/>
            <person name="Copeland A."/>
            <person name="Lapidus A."/>
            <person name="Glavina Del Rio T."/>
            <person name="Dalin E."/>
            <person name="Tice H."/>
            <person name="Bruce D."/>
            <person name="Goodwin L."/>
            <person name="Pitluck S."/>
            <person name="Chertkov O."/>
            <person name="Larimer F.W."/>
            <person name="Land M.L."/>
            <person name="Hauser L."/>
            <person name="Brettin T.S."/>
            <person name="Detter J.C."/>
            <person name="Han S."/>
            <person name="de Vos W.M."/>
            <person name="Janssen P.H."/>
            <person name="Smidt H."/>
        </authorList>
    </citation>
    <scope>NUCLEOTIDE SEQUENCE [LARGE SCALE GENOMIC DNA]</scope>
    <source>
        <strain evidence="1 2">Ellin514</strain>
    </source>
</reference>
<dbReference type="AlphaFoldDB" id="B9XAM2"/>
<sequence>MINGPPVIGCKLIFSAAIPVRSGTEKVEGRQVVVDGEEFYCISNSDQMRPFFLSIVSSADHWMFISSNGALTAGRRHPDLALFPYYTDDKIHDAVEITGSKTIIIVERGGKKYLWEPFFERGRGIYQAERNLYKNFPGNKIIFEEINEDLGLTFRNGWASSGQFGWVRQSSVASSAAGIVKVHLVDGMQNLLPCGIGSQFQLEKSTLIDAYKKNELLPESGLGLFLLSSIPVDRPEPAESLRATTVWSAGIPRRNVLLSSVQLEKFRQGLPLKTEIDVRGERGAYFIESEFSLRSGQSRHWMIVADVDQGPSQVANLRRLLRSPVRLQKKIEADIAQGTQELWRIVACGDGLQKSARPLGDARHFNNVLFNVMRGGVFLDGYQIDLADLFSFVHHANSSVATRHGTLFRKLGKTASRTHVLALARESADANLERLCQEYLPLTFSRRHGDPSRPWNRFSITPRGADGRRVLNYEGNWRDIFQNWEALAVSFPGFVSGMVCKFVNASTADGYNPYRITRDGFDWEVHDPHDPWSHIGYWGDHQIIYLLKLLEILERHEPEVLRDFLTRDIFAFANVPYKIKPYAQLLENPRDTVDFDSEMDQLTRQRVGEIGADGKLVWDKNDCVRHVNLTEKLLIPLLAKFGNFIPGAGIWLNTQRPEWNDANNALVGNGVSMVTLYQLRRHLAFCRELFLSFEASEVDLSAEVADWFSATLTILKRHRQAKIGDSERRKMLDALGRAAGNYRRQIYSDGFSGLKIAATKDQLLGFLDVALTLIDESIRANLRADGLYHSYNLVELGNRTGIPVRRLSEMLEGQAAILGANILTAKESLDLLTALKRSPVYRADQKSYLLYPDRSLPRFVEKNNLPAVSVARLQLLKRLLADGNRQLVERDVSGVCHFQPRITNAGDVKAILKQLAVGGYASLVKRESAQVLELFEKMFDHRSFTGRSGTFFGYEGLGCIYWHMVSKLLLATQESFFRADATPFAGRLAACYRDIRAGIGDFKTPENYGAFPMDPYSHTPAQSGARQPGLTGQVKEDILCRFGELGLSVREGRIHFAPQLLRQEEFLLSAATFTYLDVGGNVCKLRLEPGTLAFTYCQVPVVYQLTENPFLAIEFTNGQKHRQVELSLDEKRSRTIFERTGAIKSIICGLSSAQIPNSTVGRD</sequence>
<dbReference type="Proteomes" id="UP000003688">
    <property type="component" value="Unassembled WGS sequence"/>
</dbReference>
<name>B9XAM2_PEDPL</name>
<dbReference type="STRING" id="320771.Cflav_PD5692"/>
<dbReference type="RefSeq" id="WP_007412870.1">
    <property type="nucleotide sequence ID" value="NZ_ABOX02000002.1"/>
</dbReference>
<dbReference type="EMBL" id="ABOX02000002">
    <property type="protein sequence ID" value="EEF63057.1"/>
    <property type="molecule type" value="Genomic_DNA"/>
</dbReference>
<proteinExistence type="predicted"/>
<evidence type="ECO:0000313" key="2">
    <source>
        <dbReference type="Proteomes" id="UP000003688"/>
    </source>
</evidence>